<keyword evidence="1" id="KW-0547">Nucleotide-binding</keyword>
<dbReference type="EMBL" id="QURH01000071">
    <property type="protein sequence ID" value="RFU43009.1"/>
    <property type="molecule type" value="Genomic_DNA"/>
</dbReference>
<sequence>MGAVLYGRDAEQARIAALLDDARDHGRSGALLLRGEAGIGKTALLEWAAGRCGHDRVLRVTGYEAERVLAFGALHQLLWPVRDRLDALPGARADALRAALGLADGGHGDRFGVGLGLLTLLADLAEDGPVLCLLDDVQWLDAASADALLFAVRRLAAEGVVVLAAARDEGLLGSGLPEMPLGRLETCDAVRVLEGRGLPADAVQRVLEEAAGNPLALLEFGAAGPTAPGTLPVPERVLASFGAQIARLPDRTPGRPRRGRCRSPSACSPPSAPRSRGCRIAPASCC</sequence>
<dbReference type="InterPro" id="IPR041664">
    <property type="entry name" value="AAA_16"/>
</dbReference>
<evidence type="ECO:0000313" key="5">
    <source>
        <dbReference type="EMBL" id="RFU43009.1"/>
    </source>
</evidence>
<dbReference type="PANTHER" id="PTHR16305:SF35">
    <property type="entry name" value="TRANSCRIPTIONAL ACTIVATOR DOMAIN"/>
    <property type="match status" value="1"/>
</dbReference>
<keyword evidence="2 5" id="KW-0067">ATP-binding</keyword>
<protein>
    <submittedName>
        <fullName evidence="5">ATP-binding protein</fullName>
    </submittedName>
</protein>
<comment type="caution">
    <text evidence="5">The sequence shown here is derived from an EMBL/GenBank/DDBJ whole genome shotgun (WGS) entry which is preliminary data.</text>
</comment>
<dbReference type="GO" id="GO:0005524">
    <property type="term" value="F:ATP binding"/>
    <property type="evidence" value="ECO:0007669"/>
    <property type="project" value="UniProtKB-KW"/>
</dbReference>
<dbReference type="Pfam" id="PF13191">
    <property type="entry name" value="AAA_16"/>
    <property type="match status" value="1"/>
</dbReference>
<organism evidence="5 6">
    <name type="scientific">Actinomadura logoneensis</name>
    <dbReference type="NCBI Taxonomy" id="2293572"/>
    <lineage>
        <taxon>Bacteria</taxon>
        <taxon>Bacillati</taxon>
        <taxon>Actinomycetota</taxon>
        <taxon>Actinomycetes</taxon>
        <taxon>Streptosporangiales</taxon>
        <taxon>Thermomonosporaceae</taxon>
        <taxon>Actinomadura</taxon>
    </lineage>
</organism>
<dbReference type="GO" id="GO:0004016">
    <property type="term" value="F:adenylate cyclase activity"/>
    <property type="evidence" value="ECO:0007669"/>
    <property type="project" value="TreeGrafter"/>
</dbReference>
<name>A0A372JST6_9ACTN</name>
<dbReference type="AlphaFoldDB" id="A0A372JST6"/>
<feature type="domain" description="Orc1-like AAA ATPase" evidence="4">
    <location>
        <begin position="5"/>
        <end position="162"/>
    </location>
</feature>
<evidence type="ECO:0000313" key="6">
    <source>
        <dbReference type="Proteomes" id="UP000261811"/>
    </source>
</evidence>
<evidence type="ECO:0000256" key="2">
    <source>
        <dbReference type="ARBA" id="ARBA00022840"/>
    </source>
</evidence>
<dbReference type="SUPFAM" id="SSF52540">
    <property type="entry name" value="P-loop containing nucleoside triphosphate hydrolases"/>
    <property type="match status" value="1"/>
</dbReference>
<reference evidence="5 6" key="1">
    <citation type="submission" date="2018-08" db="EMBL/GenBank/DDBJ databases">
        <title>Actinomadura jelena sp. nov., a novel Actinomycete isolated from soil in Chad.</title>
        <authorList>
            <person name="Shi L."/>
        </authorList>
    </citation>
    <scope>NUCLEOTIDE SEQUENCE [LARGE SCALE GENOMIC DNA]</scope>
    <source>
        <strain evidence="5 6">NEAU-G17</strain>
    </source>
</reference>
<gene>
    <name evidence="5" type="ORF">DZF91_03440</name>
</gene>
<dbReference type="Proteomes" id="UP000261811">
    <property type="component" value="Unassembled WGS sequence"/>
</dbReference>
<evidence type="ECO:0000256" key="1">
    <source>
        <dbReference type="ARBA" id="ARBA00022741"/>
    </source>
</evidence>
<feature type="region of interest" description="Disordered" evidence="3">
    <location>
        <begin position="248"/>
        <end position="274"/>
    </location>
</feature>
<dbReference type="GO" id="GO:0005737">
    <property type="term" value="C:cytoplasm"/>
    <property type="evidence" value="ECO:0007669"/>
    <property type="project" value="TreeGrafter"/>
</dbReference>
<evidence type="ECO:0000256" key="3">
    <source>
        <dbReference type="SAM" id="MobiDB-lite"/>
    </source>
</evidence>
<feature type="compositionally biased region" description="Low complexity" evidence="3">
    <location>
        <begin position="262"/>
        <end position="274"/>
    </location>
</feature>
<accession>A0A372JST6</accession>
<evidence type="ECO:0000259" key="4">
    <source>
        <dbReference type="Pfam" id="PF13191"/>
    </source>
</evidence>
<dbReference type="InterPro" id="IPR027417">
    <property type="entry name" value="P-loop_NTPase"/>
</dbReference>
<dbReference type="Gene3D" id="3.40.50.300">
    <property type="entry name" value="P-loop containing nucleotide triphosphate hydrolases"/>
    <property type="match status" value="1"/>
</dbReference>
<keyword evidence="6" id="KW-1185">Reference proteome</keyword>
<dbReference type="PANTHER" id="PTHR16305">
    <property type="entry name" value="TESTICULAR SOLUBLE ADENYLYL CYCLASE"/>
    <property type="match status" value="1"/>
</dbReference>
<proteinExistence type="predicted"/>